<dbReference type="PATRIC" id="fig|86662.25.peg.3361"/>
<evidence type="ECO:0000313" key="3">
    <source>
        <dbReference type="Proteomes" id="UP000175706"/>
    </source>
</evidence>
<dbReference type="RefSeq" id="WP_070144036.1">
    <property type="nucleotide sequence ID" value="NZ_LXLT01000043.1"/>
</dbReference>
<reference evidence="2 3" key="1">
    <citation type="submission" date="2016-05" db="EMBL/GenBank/DDBJ databases">
        <title>Bacillus thuringiensis and Bacillus weihenstephanensis as novel biocontrol agents of wilt causing Verticillium species.</title>
        <authorList>
            <person name="Hollensteiner J."/>
            <person name="Wemheuer F."/>
            <person name="Harting R."/>
            <person name="Kolarzyk A."/>
            <person name="Diaz-Valerio S."/>
            <person name="Poehlein A."/>
            <person name="Brzuszkiewicz E."/>
            <person name="Nesemann K."/>
            <person name="Braus-Stromeyer S."/>
            <person name="Braus G."/>
            <person name="Daniel R."/>
            <person name="Liesegang H."/>
        </authorList>
    </citation>
    <scope>NUCLEOTIDE SEQUENCE [LARGE SCALE GENOMIC DNA]</scope>
    <source>
        <strain evidence="2 3">GOE8</strain>
    </source>
</reference>
<proteinExistence type="predicted"/>
<accession>A0A1E8B5D5</accession>
<feature type="domain" description="Tn3 transposase DDE" evidence="1">
    <location>
        <begin position="2"/>
        <end position="101"/>
    </location>
</feature>
<dbReference type="InterPro" id="IPR002513">
    <property type="entry name" value="Tn3_Tnp_DDE_dom"/>
</dbReference>
<dbReference type="GO" id="GO:0004803">
    <property type="term" value="F:transposase activity"/>
    <property type="evidence" value="ECO:0007669"/>
    <property type="project" value="InterPro"/>
</dbReference>
<sequence>MSNEELRRTIQSATNKSEAFNGFTKWLFFGGEGIISENDREKQKKIIKYNHLVANCLIFYNVFSISKLLHEYEKQKGEFNKELISYLSPYMTAHVNRFGKYHIDSNRKPSELPFDLSFSSKKVVFT</sequence>
<evidence type="ECO:0000259" key="1">
    <source>
        <dbReference type="Pfam" id="PF01526"/>
    </source>
</evidence>
<dbReference type="GO" id="GO:0006313">
    <property type="term" value="P:DNA transposition"/>
    <property type="evidence" value="ECO:0007669"/>
    <property type="project" value="InterPro"/>
</dbReference>
<comment type="caution">
    <text evidence="2">The sequence shown here is derived from an EMBL/GenBank/DDBJ whole genome shotgun (WGS) entry which is preliminary data.</text>
</comment>
<dbReference type="Proteomes" id="UP000175706">
    <property type="component" value="Unassembled WGS sequence"/>
</dbReference>
<dbReference type="Pfam" id="PF01526">
    <property type="entry name" value="DDE_Tnp_Tn3"/>
    <property type="match status" value="1"/>
</dbReference>
<dbReference type="EMBL" id="LXLT01000043">
    <property type="protein sequence ID" value="OFD77173.1"/>
    <property type="molecule type" value="Genomic_DNA"/>
</dbReference>
<protein>
    <recommendedName>
        <fullName evidence="1">Tn3 transposase DDE domain-containing protein</fullName>
    </recommendedName>
</protein>
<gene>
    <name evidence="2" type="ORF">BWGOE8_32850</name>
</gene>
<organism evidence="2 3">
    <name type="scientific">Bacillus mycoides</name>
    <dbReference type="NCBI Taxonomy" id="1405"/>
    <lineage>
        <taxon>Bacteria</taxon>
        <taxon>Bacillati</taxon>
        <taxon>Bacillota</taxon>
        <taxon>Bacilli</taxon>
        <taxon>Bacillales</taxon>
        <taxon>Bacillaceae</taxon>
        <taxon>Bacillus</taxon>
        <taxon>Bacillus cereus group</taxon>
    </lineage>
</organism>
<evidence type="ECO:0000313" key="2">
    <source>
        <dbReference type="EMBL" id="OFD77173.1"/>
    </source>
</evidence>
<name>A0A1E8B5D5_BACMY</name>
<dbReference type="AlphaFoldDB" id="A0A1E8B5D5"/>